<sequence length="471" mass="51163">MALDNAAAPDVKLILDLQGVIREATLSPAFEGEHPDAWIGTPWMETVRSADGEHLRRMVEDARHRGVSAFSQVVQRLPSSGREVPIEYTTVRLGAGSSLIAIGKNLNVISELQNRIADAQQTMERDYWKRREIETRYRLLFTSSRDAVMLVDAKDLSIRERNPAAAAALGLPASAARSAGARKLSDWLPPEERGGFERLLRQVREQGKAPGMLMRLGPGRQAWMVRASLIAAAPNEALPNDVFLVQFWPSGRDGVVPERREGVPVESLLERAPDGFVAVDPAGSILRANLSFLDLVQVGSESALIGESLGRWLGRPGADVHVLLANVARLGAVRLLTTTVRGELGIESEVEVSACGSTLEAPQFIGVFVRDVGRRLTRRDAGNEADPPAAADEADAALVDALSGRIGKTSLRQYVEDRVRVLEKQYIQAALKLTGGNRRAAAELIGLSRQSLYVKLARYGLAVDDKPEQGA</sequence>
<dbReference type="RefSeq" id="WP_200239517.1">
    <property type="nucleotide sequence ID" value="NZ_NRRV01000041.1"/>
</dbReference>
<comment type="caution">
    <text evidence="2">The sequence shown here is derived from an EMBL/GenBank/DDBJ whole genome shotgun (WGS) entry which is preliminary data.</text>
</comment>
<keyword evidence="3" id="KW-1185">Reference proteome</keyword>
<dbReference type="InterPro" id="IPR035965">
    <property type="entry name" value="PAS-like_dom_sf"/>
</dbReference>
<dbReference type="SMART" id="SM00091">
    <property type="entry name" value="PAS"/>
    <property type="match status" value="2"/>
</dbReference>
<gene>
    <name evidence="2" type="primary">ppsR</name>
    <name evidence="2" type="ORF">CKO31_15860</name>
</gene>
<dbReference type="Gene3D" id="1.10.10.60">
    <property type="entry name" value="Homeodomain-like"/>
    <property type="match status" value="1"/>
</dbReference>
<dbReference type="Pfam" id="PF13188">
    <property type="entry name" value="PAS_8"/>
    <property type="match status" value="2"/>
</dbReference>
<dbReference type="InterPro" id="IPR009057">
    <property type="entry name" value="Homeodomain-like_sf"/>
</dbReference>
<evidence type="ECO:0000259" key="1">
    <source>
        <dbReference type="PROSITE" id="PS50112"/>
    </source>
</evidence>
<dbReference type="Proteomes" id="UP000748752">
    <property type="component" value="Unassembled WGS sequence"/>
</dbReference>
<reference evidence="2 3" key="1">
    <citation type="journal article" date="2020" name="Microorganisms">
        <title>Osmotic Adaptation and Compatible Solute Biosynthesis of Phototrophic Bacteria as Revealed from Genome Analyses.</title>
        <authorList>
            <person name="Imhoff J.F."/>
            <person name="Rahn T."/>
            <person name="Kunzel S."/>
            <person name="Keller A."/>
            <person name="Neulinger S.C."/>
        </authorList>
    </citation>
    <scope>NUCLEOTIDE SEQUENCE [LARGE SCALE GENOMIC DNA]</scope>
    <source>
        <strain evidence="2 3">DSM 6210</strain>
    </source>
</reference>
<proteinExistence type="predicted"/>
<dbReference type="NCBIfam" id="TIGR02040">
    <property type="entry name" value="PpsR-CrtJ"/>
    <property type="match status" value="1"/>
</dbReference>
<accession>A0ABS1CLH3</accession>
<name>A0ABS1CLH3_9GAMM</name>
<dbReference type="Gene3D" id="3.30.450.20">
    <property type="entry name" value="PAS domain"/>
    <property type="match status" value="2"/>
</dbReference>
<dbReference type="InterPro" id="IPR000014">
    <property type="entry name" value="PAS"/>
</dbReference>
<dbReference type="SUPFAM" id="SSF46689">
    <property type="entry name" value="Homeodomain-like"/>
    <property type="match status" value="1"/>
</dbReference>
<evidence type="ECO:0000313" key="3">
    <source>
        <dbReference type="Proteomes" id="UP000748752"/>
    </source>
</evidence>
<dbReference type="Gene3D" id="1.20.5.430">
    <property type="match status" value="1"/>
</dbReference>
<dbReference type="PRINTS" id="PR01590">
    <property type="entry name" value="HTHFIS"/>
</dbReference>
<organism evidence="2 3">
    <name type="scientific">Thiohalocapsa halophila</name>
    <dbReference type="NCBI Taxonomy" id="69359"/>
    <lineage>
        <taxon>Bacteria</taxon>
        <taxon>Pseudomonadati</taxon>
        <taxon>Pseudomonadota</taxon>
        <taxon>Gammaproteobacteria</taxon>
        <taxon>Chromatiales</taxon>
        <taxon>Chromatiaceae</taxon>
        <taxon>Thiohalocapsa</taxon>
    </lineage>
</organism>
<evidence type="ECO:0000313" key="2">
    <source>
        <dbReference type="EMBL" id="MBK1632186.1"/>
    </source>
</evidence>
<feature type="domain" description="PAS" evidence="1">
    <location>
        <begin position="133"/>
        <end position="207"/>
    </location>
</feature>
<dbReference type="PROSITE" id="PS50112">
    <property type="entry name" value="PAS"/>
    <property type="match status" value="1"/>
</dbReference>
<dbReference type="InterPro" id="IPR011785">
    <property type="entry name" value="Tscrpt_reg_PpsR-CrtJ"/>
</dbReference>
<dbReference type="EMBL" id="NRRV01000041">
    <property type="protein sequence ID" value="MBK1632186.1"/>
    <property type="molecule type" value="Genomic_DNA"/>
</dbReference>
<dbReference type="Pfam" id="PF02954">
    <property type="entry name" value="HTH_8"/>
    <property type="match status" value="1"/>
</dbReference>
<dbReference type="SUPFAM" id="SSF55785">
    <property type="entry name" value="PYP-like sensor domain (PAS domain)"/>
    <property type="match status" value="1"/>
</dbReference>
<dbReference type="InterPro" id="IPR002197">
    <property type="entry name" value="HTH_Fis"/>
</dbReference>
<protein>
    <submittedName>
        <fullName evidence="2">Transcriptional regulator PpsR</fullName>
    </submittedName>
</protein>